<gene>
    <name evidence="1" type="ORF">MSG28_015929</name>
</gene>
<keyword evidence="2" id="KW-1185">Reference proteome</keyword>
<reference evidence="1 2" key="1">
    <citation type="journal article" date="2022" name="Genome Biol. Evol.">
        <title>The Spruce Budworm Genome: Reconstructing the Evolutionary History of Antifreeze Proteins.</title>
        <authorList>
            <person name="Beliveau C."/>
            <person name="Gagne P."/>
            <person name="Picq S."/>
            <person name="Vernygora O."/>
            <person name="Keeling C.I."/>
            <person name="Pinkney K."/>
            <person name="Doucet D."/>
            <person name="Wen F."/>
            <person name="Johnston J.S."/>
            <person name="Maaroufi H."/>
            <person name="Boyle B."/>
            <person name="Laroche J."/>
            <person name="Dewar K."/>
            <person name="Juretic N."/>
            <person name="Blackburn G."/>
            <person name="Nisole A."/>
            <person name="Brunet B."/>
            <person name="Brandao M."/>
            <person name="Lumley L."/>
            <person name="Duan J."/>
            <person name="Quan G."/>
            <person name="Lucarotti C.J."/>
            <person name="Roe A.D."/>
            <person name="Sperling F.A.H."/>
            <person name="Levesque R.C."/>
            <person name="Cusson M."/>
        </authorList>
    </citation>
    <scope>NUCLEOTIDE SEQUENCE [LARGE SCALE GENOMIC DNA]</scope>
    <source>
        <strain evidence="1">Glfc:IPQL:Cfum</strain>
    </source>
</reference>
<accession>A0ACC0K4Q5</accession>
<sequence>MVIRTTMLCKKTESVVTISLYGVITTSLSAIWLCSKLVSFINYMTSRRVFDSEKHYQKNKCHCQLWHSKCDFAKVGWHKNDDIRWEQNYEISRAFLCVEESVEKLSCSGFPKVVSAEGILLDAIITLKKVTPESFIDNISVEVACNQEHLFVAKSLKDAWSVLAPKMTPSRHFVELFCQNLKEKKIIFHSIAEEHHTLLEYLQYLSYVHSTHSRRIMELFKKYCHLISTKDQLQLQALFKIEEKILKNNSKVDVKNKLKDALNILNREGIRRFIALDAETVGAGKRGHINMLARISLVNKYGCIYDKYVNPSRRVTDYRKFANGMKPQEHLGAVILKIAQKEVQDLINDCIIVGHDLEKVLEILSVTHPAKDIRDTAFCRFFRRGPHEKPSLEYLAKCQLGRTIQNEDDSVENACAAMDVYLRFKDVWDHYEEDPPELIGYTKPNERVRCLQETNKFFPEKKRSCASDKLDLRIDGSIELGSDWRYPAVGKVMSKLRQSLRQNDRGVNENNPKVLHYNKNWSDTRHIKHTNNGRLQKHVDNILHKQDDFKFIRQDDRAVNERNPKIPGYNNDGLQKHKHDKLRKEDDFKLPNIDWMQQHKDDTYHKEDDFKFTDNTQHDRHDKLNKHDDFKYSSNEWIQQHKGNKIYKEDIDFKFPDNDWIQKHKDDTLHKVDDFKYTNNIQQYKHDKLHKHDNFKYPTNDLIQPFQGDKLNKEDDFNFPGNNWIQQHKDDKFTDNTQHDRHDKLHKHDDLRDKINDKISVHWDPDKFDYDDDIGNETSEKSDKRANPRHKRHKDAIVGVTQFETTKTTDHKVKDDERTKEFSVHMFKQTMQVFDSMKRKMGNGVMKAKVDEMARSYRDQFGDFVRQQRENSVRTKMGDQRAILHTMDTSNLILQRLVNFLKADMEKANIERSHDSTLQREVDAARNLEYKHVCTKYGYCRSDKGFTNMLQNCIKVLMTADDEKMYRARDALTEVLKTGDYSKLIDSKTDKTFKQKINRMEKKEPEDLRKALRVLLGMLQNLQTPLEDEGGNSEVVRKTAAFYTLLAMWEDAMPGDESNKLEWTDIERSLGDWRDGKRTDILEIIKALERNVNRGFKKIDPDTEVKMKEQIKIIRG</sequence>
<dbReference type="Proteomes" id="UP001064048">
    <property type="component" value="Chromosome 30"/>
</dbReference>
<evidence type="ECO:0000313" key="1">
    <source>
        <dbReference type="EMBL" id="KAI8431397.1"/>
    </source>
</evidence>
<proteinExistence type="predicted"/>
<name>A0ACC0K4Q5_CHOFU</name>
<evidence type="ECO:0000313" key="2">
    <source>
        <dbReference type="Proteomes" id="UP001064048"/>
    </source>
</evidence>
<organism evidence="1 2">
    <name type="scientific">Choristoneura fumiferana</name>
    <name type="common">Spruce budworm moth</name>
    <name type="synonym">Archips fumiferana</name>
    <dbReference type="NCBI Taxonomy" id="7141"/>
    <lineage>
        <taxon>Eukaryota</taxon>
        <taxon>Metazoa</taxon>
        <taxon>Ecdysozoa</taxon>
        <taxon>Arthropoda</taxon>
        <taxon>Hexapoda</taxon>
        <taxon>Insecta</taxon>
        <taxon>Pterygota</taxon>
        <taxon>Neoptera</taxon>
        <taxon>Endopterygota</taxon>
        <taxon>Lepidoptera</taxon>
        <taxon>Glossata</taxon>
        <taxon>Ditrysia</taxon>
        <taxon>Tortricoidea</taxon>
        <taxon>Tortricidae</taxon>
        <taxon>Tortricinae</taxon>
        <taxon>Choristoneura</taxon>
    </lineage>
</organism>
<dbReference type="EMBL" id="CM046130">
    <property type="protein sequence ID" value="KAI8431397.1"/>
    <property type="molecule type" value="Genomic_DNA"/>
</dbReference>
<protein>
    <submittedName>
        <fullName evidence="1">Uncharacterized protein</fullName>
    </submittedName>
</protein>
<comment type="caution">
    <text evidence="1">The sequence shown here is derived from an EMBL/GenBank/DDBJ whole genome shotgun (WGS) entry which is preliminary data.</text>
</comment>